<dbReference type="PIRSF" id="PIRSF026166">
    <property type="entry name" value="UCP026166"/>
    <property type="match status" value="1"/>
</dbReference>
<proteinExistence type="predicted"/>
<reference evidence="2 3" key="1">
    <citation type="submission" date="2019-03" db="EMBL/GenBank/DDBJ databases">
        <title>Algoriphagus sp. nov, a new strain isolated from root system soil of mangrove plant Kandelia.</title>
        <authorList>
            <person name="Yin Q."/>
            <person name="Wang K."/>
            <person name="Song Z."/>
        </authorList>
    </citation>
    <scope>NUCLEOTIDE SEQUENCE [LARGE SCALE GENOMIC DNA]</scope>
    <source>
        <strain evidence="2 3">XY-J91</strain>
    </source>
</reference>
<dbReference type="AlphaFoldDB" id="A0A4Y9QZL3"/>
<dbReference type="PANTHER" id="PTHR18640:SF5">
    <property type="entry name" value="SODIUM_BILE ACID COTRANSPORTER 7"/>
    <property type="match status" value="1"/>
</dbReference>
<dbReference type="EMBL" id="SPSB01000001">
    <property type="protein sequence ID" value="TFV97168.1"/>
    <property type="molecule type" value="Genomic_DNA"/>
</dbReference>
<dbReference type="InterPro" id="IPR016833">
    <property type="entry name" value="Put_Na-Bile_cotransptr"/>
</dbReference>
<feature type="transmembrane region" description="Helical" evidence="1">
    <location>
        <begin position="73"/>
        <end position="95"/>
    </location>
</feature>
<dbReference type="GO" id="GO:0005886">
    <property type="term" value="C:plasma membrane"/>
    <property type="evidence" value="ECO:0007669"/>
    <property type="project" value="TreeGrafter"/>
</dbReference>
<dbReference type="OrthoDB" id="9792271at2"/>
<dbReference type="Proteomes" id="UP000297647">
    <property type="component" value="Unassembled WGS sequence"/>
</dbReference>
<dbReference type="InterPro" id="IPR038770">
    <property type="entry name" value="Na+/solute_symporter_sf"/>
</dbReference>
<keyword evidence="1" id="KW-0812">Transmembrane</keyword>
<evidence type="ECO:0000313" key="3">
    <source>
        <dbReference type="Proteomes" id="UP000297647"/>
    </source>
</evidence>
<feature type="transmembrane region" description="Helical" evidence="1">
    <location>
        <begin position="136"/>
        <end position="156"/>
    </location>
</feature>
<keyword evidence="1" id="KW-1133">Transmembrane helix</keyword>
<keyword evidence="1" id="KW-0472">Membrane</keyword>
<feature type="transmembrane region" description="Helical" evidence="1">
    <location>
        <begin position="238"/>
        <end position="259"/>
    </location>
</feature>
<dbReference type="Pfam" id="PF13593">
    <property type="entry name" value="SBF_like"/>
    <property type="match status" value="1"/>
</dbReference>
<name>A0A4Y9QZL3_9BACT</name>
<organism evidence="2 3">
    <name type="scientific">Algoriphagus kandeliae</name>
    <dbReference type="NCBI Taxonomy" id="2562278"/>
    <lineage>
        <taxon>Bacteria</taxon>
        <taxon>Pseudomonadati</taxon>
        <taxon>Bacteroidota</taxon>
        <taxon>Cytophagia</taxon>
        <taxon>Cytophagales</taxon>
        <taxon>Cyclobacteriaceae</taxon>
        <taxon>Algoriphagus</taxon>
    </lineage>
</organism>
<feature type="transmembrane region" description="Helical" evidence="1">
    <location>
        <begin position="176"/>
        <end position="195"/>
    </location>
</feature>
<comment type="caution">
    <text evidence="2">The sequence shown here is derived from an EMBL/GenBank/DDBJ whole genome shotgun (WGS) entry which is preliminary data.</text>
</comment>
<feature type="transmembrane region" description="Helical" evidence="1">
    <location>
        <begin position="42"/>
        <end position="61"/>
    </location>
</feature>
<dbReference type="RefSeq" id="WP_135069252.1">
    <property type="nucleotide sequence ID" value="NZ_SPSB01000001.1"/>
</dbReference>
<feature type="transmembrane region" description="Helical" evidence="1">
    <location>
        <begin position="12"/>
        <end position="30"/>
    </location>
</feature>
<dbReference type="Gene3D" id="1.20.1530.20">
    <property type="match status" value="1"/>
</dbReference>
<evidence type="ECO:0000256" key="1">
    <source>
        <dbReference type="SAM" id="Phobius"/>
    </source>
</evidence>
<evidence type="ECO:0000313" key="2">
    <source>
        <dbReference type="EMBL" id="TFV97168.1"/>
    </source>
</evidence>
<dbReference type="PANTHER" id="PTHR18640">
    <property type="entry name" value="SOLUTE CARRIER FAMILY 10 MEMBER 7"/>
    <property type="match status" value="1"/>
</dbReference>
<protein>
    <submittedName>
        <fullName evidence="2">Bile acid:sodium symporter</fullName>
    </submittedName>
</protein>
<feature type="transmembrane region" description="Helical" evidence="1">
    <location>
        <begin position="299"/>
        <end position="321"/>
    </location>
</feature>
<accession>A0A4Y9QZL3</accession>
<feature type="transmembrane region" description="Helical" evidence="1">
    <location>
        <begin position="107"/>
        <end position="129"/>
    </location>
</feature>
<gene>
    <name evidence="2" type="ORF">E4S40_00495</name>
</gene>
<keyword evidence="3" id="KW-1185">Reference proteome</keyword>
<sequence length="333" mass="36930">MSKIQTLLKKVGFNNFLLGLMLAIFLAWLFPEIGSSQGPVSWKPFINTGIALLFFFYGVKLDPQQLKSGLSNWKLHLVIQVFTFLIFPVFVYFLLQFLPWIGDDFKLGISYLSALPSTVSASVVMVNIAGGNIPAAIFNASISSLLGVVITPAWMGVLAEGMGQGEVDFLPTFLDLTIKVIIPVILGILLHGLIYPLIKSHLAKLKYLDQSVIMLIVFTAFSDSFFQKVFTPYSLWTLIQIALTMLGLFILIWLAISLVSRFFGFSLADRITALFCGSKKSLVHGVVIGKVIFPDPALLGLILLPVMLYHFQQLILGSILAERFSKKNKDRFG</sequence>